<dbReference type="EMBL" id="BMOC01000011">
    <property type="protein sequence ID" value="GGJ08896.1"/>
    <property type="molecule type" value="Genomic_DNA"/>
</dbReference>
<dbReference type="SUPFAM" id="SSF46785">
    <property type="entry name" value="Winged helix' DNA-binding domain"/>
    <property type="match status" value="1"/>
</dbReference>
<gene>
    <name evidence="1" type="ORF">GCM10008995_18480</name>
</gene>
<comment type="caution">
    <text evidence="1">The sequence shown here is derived from an EMBL/GenBank/DDBJ whole genome shotgun (WGS) entry which is preliminary data.</text>
</comment>
<evidence type="ECO:0008006" key="3">
    <source>
        <dbReference type="Google" id="ProtNLM"/>
    </source>
</evidence>
<dbReference type="AlphaFoldDB" id="A0A830EIQ1"/>
<dbReference type="InterPro" id="IPR036390">
    <property type="entry name" value="WH_DNA-bd_sf"/>
</dbReference>
<dbReference type="OrthoDB" id="224705at2157"/>
<protein>
    <recommendedName>
        <fullName evidence="3">DNA-binding protein</fullName>
    </recommendedName>
</protein>
<sequence>MTQWLQSGRRRDICALLYDAGTLRGQRLKSELEAAYDTRIDPTAFHGSLNALVDHGLVAEERNGIHDVYRLTDAGVDGVESYYTWLSVCVADDSPERSDA</sequence>
<dbReference type="InterPro" id="IPR036388">
    <property type="entry name" value="WH-like_DNA-bd_sf"/>
</dbReference>
<reference evidence="1" key="1">
    <citation type="journal article" date="2014" name="Int. J. Syst. Evol. Microbiol.">
        <title>Complete genome sequence of Corynebacterium casei LMG S-19264T (=DSM 44701T), isolated from a smear-ripened cheese.</title>
        <authorList>
            <consortium name="US DOE Joint Genome Institute (JGI-PGF)"/>
            <person name="Walter F."/>
            <person name="Albersmeier A."/>
            <person name="Kalinowski J."/>
            <person name="Ruckert C."/>
        </authorList>
    </citation>
    <scope>NUCLEOTIDE SEQUENCE</scope>
    <source>
        <strain evidence="1">JCM 14359</strain>
    </source>
</reference>
<evidence type="ECO:0000313" key="2">
    <source>
        <dbReference type="Proteomes" id="UP000653099"/>
    </source>
</evidence>
<organism evidence="1 2">
    <name type="scientific">Halobellus salinus</name>
    <dbReference type="NCBI Taxonomy" id="931585"/>
    <lineage>
        <taxon>Archaea</taxon>
        <taxon>Methanobacteriati</taxon>
        <taxon>Methanobacteriota</taxon>
        <taxon>Stenosarchaea group</taxon>
        <taxon>Halobacteria</taxon>
        <taxon>Halobacteriales</taxon>
        <taxon>Haloferacaceae</taxon>
        <taxon>Halobellus</taxon>
    </lineage>
</organism>
<dbReference type="Gene3D" id="1.10.10.10">
    <property type="entry name" value="Winged helix-like DNA-binding domain superfamily/Winged helix DNA-binding domain"/>
    <property type="match status" value="1"/>
</dbReference>
<name>A0A830EIQ1_9EURY</name>
<accession>A0A830EIQ1</accession>
<dbReference type="RefSeq" id="WP_188787123.1">
    <property type="nucleotide sequence ID" value="NZ_BMOC01000011.1"/>
</dbReference>
<keyword evidence="2" id="KW-1185">Reference proteome</keyword>
<proteinExistence type="predicted"/>
<evidence type="ECO:0000313" key="1">
    <source>
        <dbReference type="EMBL" id="GGJ08896.1"/>
    </source>
</evidence>
<reference evidence="1" key="2">
    <citation type="submission" date="2020-09" db="EMBL/GenBank/DDBJ databases">
        <authorList>
            <person name="Sun Q."/>
            <person name="Ohkuma M."/>
        </authorList>
    </citation>
    <scope>NUCLEOTIDE SEQUENCE</scope>
    <source>
        <strain evidence="1">JCM 14359</strain>
    </source>
</reference>
<dbReference type="Proteomes" id="UP000653099">
    <property type="component" value="Unassembled WGS sequence"/>
</dbReference>